<keyword evidence="3" id="KW-1185">Reference proteome</keyword>
<dbReference type="EMBL" id="JAVRRR010000053">
    <property type="protein sequence ID" value="KAK5147137.1"/>
    <property type="molecule type" value="Genomic_DNA"/>
</dbReference>
<dbReference type="PANTHER" id="PTHR38111:SF11">
    <property type="entry name" value="TRANSCRIPTION FACTOR DOMAIN-CONTAINING PROTEIN-RELATED"/>
    <property type="match status" value="1"/>
</dbReference>
<dbReference type="PANTHER" id="PTHR38111">
    <property type="entry name" value="ZN(2)-C6 FUNGAL-TYPE DOMAIN-CONTAINING PROTEIN-RELATED"/>
    <property type="match status" value="1"/>
</dbReference>
<sequence length="363" mass="39531">MHEIPRRLGVSEALDAAVATVVEAHSTFCSRRPATTRGLLLYSKALSNLRASLDDVGTACSNETLCAVMILMACQSLMGLNSGAWTGHSEGAIKLLKARGPPDPDDMFETELVMCVRAPALEGIFNEEIEMMLPDPPGSRYSEVSVLNIVSQTQSLIRRWSGPHGLGLGDATIVEDAKECYKVSQDAIEEWRAIATAMDASMELAKPQPLALVHEHARVHQYLGLLVAVTIILNCIVSVIDRDHCAKLIRERTALIFDKCGSLGGIAVKVVDCLSTSQLLSPPGSKITAPLQDTKLDEFDDIRIKRRTPNWMSSTTFASSAVDPGPEQSVSHDRAKQWKEAEQHGWRGEQTLGWGADPEMMSA</sequence>
<comment type="caution">
    <text evidence="2">The sequence shown here is derived from an EMBL/GenBank/DDBJ whole genome shotgun (WGS) entry which is preliminary data.</text>
</comment>
<feature type="region of interest" description="Disordered" evidence="1">
    <location>
        <begin position="315"/>
        <end position="363"/>
    </location>
</feature>
<accession>A0ABR0LDH5</accession>
<dbReference type="Proteomes" id="UP001308179">
    <property type="component" value="Unassembled WGS sequence"/>
</dbReference>
<dbReference type="InterPro" id="IPR021858">
    <property type="entry name" value="Fun_TF"/>
</dbReference>
<evidence type="ECO:0000256" key="1">
    <source>
        <dbReference type="SAM" id="MobiDB-lite"/>
    </source>
</evidence>
<evidence type="ECO:0000313" key="3">
    <source>
        <dbReference type="Proteomes" id="UP001308179"/>
    </source>
</evidence>
<proteinExistence type="predicted"/>
<gene>
    <name evidence="2" type="ORF">LTR32_001385</name>
</gene>
<evidence type="ECO:0000313" key="2">
    <source>
        <dbReference type="EMBL" id="KAK5147137.1"/>
    </source>
</evidence>
<evidence type="ECO:0008006" key="4">
    <source>
        <dbReference type="Google" id="ProtNLM"/>
    </source>
</evidence>
<organism evidence="2 3">
    <name type="scientific">Rachicladosporium monterosium</name>
    <dbReference type="NCBI Taxonomy" id="1507873"/>
    <lineage>
        <taxon>Eukaryota</taxon>
        <taxon>Fungi</taxon>
        <taxon>Dikarya</taxon>
        <taxon>Ascomycota</taxon>
        <taxon>Pezizomycotina</taxon>
        <taxon>Dothideomycetes</taxon>
        <taxon>Dothideomycetidae</taxon>
        <taxon>Cladosporiales</taxon>
        <taxon>Cladosporiaceae</taxon>
        <taxon>Rachicladosporium</taxon>
    </lineage>
</organism>
<feature type="compositionally biased region" description="Basic and acidic residues" evidence="1">
    <location>
        <begin position="330"/>
        <end position="347"/>
    </location>
</feature>
<name>A0ABR0LDH5_9PEZI</name>
<dbReference type="InterPro" id="IPR053178">
    <property type="entry name" value="Osmoadaptation_assoc"/>
</dbReference>
<dbReference type="Pfam" id="PF11951">
    <property type="entry name" value="Fungal_trans_2"/>
    <property type="match status" value="1"/>
</dbReference>
<reference evidence="2 3" key="1">
    <citation type="submission" date="2023-08" db="EMBL/GenBank/DDBJ databases">
        <title>Black Yeasts Isolated from many extreme environments.</title>
        <authorList>
            <person name="Coleine C."/>
            <person name="Stajich J.E."/>
            <person name="Selbmann L."/>
        </authorList>
    </citation>
    <scope>NUCLEOTIDE SEQUENCE [LARGE SCALE GENOMIC DNA]</scope>
    <source>
        <strain evidence="2 3">CCFEE 5386</strain>
    </source>
</reference>
<protein>
    <recommendedName>
        <fullName evidence="4">Transcription factor domain-containing protein</fullName>
    </recommendedName>
</protein>